<dbReference type="Gene3D" id="3.30.40.10">
    <property type="entry name" value="Zinc/RING finger domain, C3HC4 (zinc finger)"/>
    <property type="match status" value="1"/>
</dbReference>
<feature type="compositionally biased region" description="Polar residues" evidence="5">
    <location>
        <begin position="199"/>
        <end position="210"/>
    </location>
</feature>
<keyword evidence="2" id="KW-0863">Zinc-finger</keyword>
<protein>
    <recommendedName>
        <fullName evidence="6">Zinc finger PHD-type domain-containing protein</fullName>
    </recommendedName>
</protein>
<dbReference type="InterPro" id="IPR001965">
    <property type="entry name" value="Znf_PHD"/>
</dbReference>
<feature type="domain" description="Zinc finger PHD-type" evidence="6">
    <location>
        <begin position="266"/>
        <end position="307"/>
    </location>
</feature>
<evidence type="ECO:0000313" key="8">
    <source>
        <dbReference type="Proteomes" id="UP001516400"/>
    </source>
</evidence>
<dbReference type="InterPro" id="IPR013083">
    <property type="entry name" value="Znf_RING/FYVE/PHD"/>
</dbReference>
<evidence type="ECO:0000256" key="1">
    <source>
        <dbReference type="ARBA" id="ARBA00022723"/>
    </source>
</evidence>
<evidence type="ECO:0000256" key="3">
    <source>
        <dbReference type="ARBA" id="ARBA00022833"/>
    </source>
</evidence>
<proteinExistence type="predicted"/>
<comment type="caution">
    <text evidence="7">The sequence shown here is derived from an EMBL/GenBank/DDBJ whole genome shotgun (WGS) entry which is preliminary data.</text>
</comment>
<feature type="coiled-coil region" evidence="4">
    <location>
        <begin position="325"/>
        <end position="380"/>
    </location>
</feature>
<dbReference type="AlphaFoldDB" id="A0ABD2MLL0"/>
<dbReference type="EMBL" id="JABFTP020000001">
    <property type="protein sequence ID" value="KAL3267273.1"/>
    <property type="molecule type" value="Genomic_DNA"/>
</dbReference>
<feature type="region of interest" description="Disordered" evidence="5">
    <location>
        <begin position="111"/>
        <end position="140"/>
    </location>
</feature>
<dbReference type="PANTHER" id="PTHR24102:SF28">
    <property type="entry name" value="PHD-TYPE DOMAIN-CONTAINING PROTEIN"/>
    <property type="match status" value="1"/>
</dbReference>
<evidence type="ECO:0000313" key="7">
    <source>
        <dbReference type="EMBL" id="KAL3267273.1"/>
    </source>
</evidence>
<evidence type="ECO:0000256" key="5">
    <source>
        <dbReference type="SAM" id="MobiDB-lite"/>
    </source>
</evidence>
<accession>A0ABD2MLL0</accession>
<reference evidence="7 8" key="1">
    <citation type="journal article" date="2021" name="BMC Biol.">
        <title>Horizontally acquired antibacterial genes associated with adaptive radiation of ladybird beetles.</title>
        <authorList>
            <person name="Li H.S."/>
            <person name="Tang X.F."/>
            <person name="Huang Y.H."/>
            <person name="Xu Z.Y."/>
            <person name="Chen M.L."/>
            <person name="Du X.Y."/>
            <person name="Qiu B.Y."/>
            <person name="Chen P.T."/>
            <person name="Zhang W."/>
            <person name="Slipinski A."/>
            <person name="Escalona H.E."/>
            <person name="Waterhouse R.M."/>
            <person name="Zwick A."/>
            <person name="Pang H."/>
        </authorList>
    </citation>
    <scope>NUCLEOTIDE SEQUENCE [LARGE SCALE GENOMIC DNA]</scope>
    <source>
        <strain evidence="7">SYSU2018</strain>
    </source>
</reference>
<dbReference type="SUPFAM" id="SSF57903">
    <property type="entry name" value="FYVE/PHD zinc finger"/>
    <property type="match status" value="1"/>
</dbReference>
<dbReference type="Proteomes" id="UP001516400">
    <property type="component" value="Unassembled WGS sequence"/>
</dbReference>
<keyword evidence="4" id="KW-0175">Coiled coil</keyword>
<evidence type="ECO:0000259" key="6">
    <source>
        <dbReference type="SMART" id="SM00249"/>
    </source>
</evidence>
<evidence type="ECO:0000256" key="2">
    <source>
        <dbReference type="ARBA" id="ARBA00022771"/>
    </source>
</evidence>
<keyword evidence="3" id="KW-0862">Zinc</keyword>
<organism evidence="7 8">
    <name type="scientific">Cryptolaemus montrouzieri</name>
    <dbReference type="NCBI Taxonomy" id="559131"/>
    <lineage>
        <taxon>Eukaryota</taxon>
        <taxon>Metazoa</taxon>
        <taxon>Ecdysozoa</taxon>
        <taxon>Arthropoda</taxon>
        <taxon>Hexapoda</taxon>
        <taxon>Insecta</taxon>
        <taxon>Pterygota</taxon>
        <taxon>Neoptera</taxon>
        <taxon>Endopterygota</taxon>
        <taxon>Coleoptera</taxon>
        <taxon>Polyphaga</taxon>
        <taxon>Cucujiformia</taxon>
        <taxon>Coccinelloidea</taxon>
        <taxon>Coccinellidae</taxon>
        <taxon>Scymninae</taxon>
        <taxon>Scymnini</taxon>
        <taxon>Cryptolaemus</taxon>
    </lineage>
</organism>
<dbReference type="SMART" id="SM00249">
    <property type="entry name" value="PHD"/>
    <property type="match status" value="1"/>
</dbReference>
<dbReference type="GO" id="GO:0008270">
    <property type="term" value="F:zinc ion binding"/>
    <property type="evidence" value="ECO:0007669"/>
    <property type="project" value="UniProtKB-KW"/>
</dbReference>
<keyword evidence="1" id="KW-0479">Metal-binding</keyword>
<sequence>MKDIEISKDLKDSLEKNQTELKTAIRNHQNIFAKLQLNPDNIDLQKELDKAEREVITIGLEQKSILEKLRAELKVHSKSLKANTCKNGVEDRKQNLTASLVRSRKQNIVLKPSPQASFSEESNEDSSVASSPERTLPIEPHEVTQAKFLAYFGLGTHDTYREMQNRRVERKRRSTANPHFLYGNKGWDFIPKRKRNNYLASSFSPPNTRQAVKKRNERISPPSSLIENVSQEQKTSISLPVPAIPNLPSELTIERVSPTSSPDLSSCTICKQTSGNLLVCEVCQNGFHVTCHNRPLPQTPRRCPHCFTKLPIGLLMPAQVSPSQISEKIEEKQKLQDENDTLCAELTQLQDRHSQLSISLRNQKNRQEELLSDRQSTEEKISCILNFIETIKKPPISDSGSE</sequence>
<feature type="compositionally biased region" description="Polar residues" evidence="5">
    <location>
        <begin position="114"/>
        <end position="133"/>
    </location>
</feature>
<dbReference type="InterPro" id="IPR011011">
    <property type="entry name" value="Znf_FYVE_PHD"/>
</dbReference>
<evidence type="ECO:0000256" key="4">
    <source>
        <dbReference type="SAM" id="Coils"/>
    </source>
</evidence>
<keyword evidence="8" id="KW-1185">Reference proteome</keyword>
<name>A0ABD2MLL0_9CUCU</name>
<dbReference type="PANTHER" id="PTHR24102">
    <property type="entry name" value="PHD FINGER PROTEIN"/>
    <property type="match status" value="1"/>
</dbReference>
<gene>
    <name evidence="7" type="ORF">HHI36_011406</name>
</gene>
<feature type="region of interest" description="Disordered" evidence="5">
    <location>
        <begin position="199"/>
        <end position="218"/>
    </location>
</feature>